<dbReference type="PANTHER" id="PTHR12441:SF10">
    <property type="entry name" value="ATP SYNTHASE-COUPLING FACTOR 6, MITOCHONDRIAL"/>
    <property type="match status" value="1"/>
</dbReference>
<evidence type="ECO:0000256" key="3">
    <source>
        <dbReference type="ARBA" id="ARBA00022448"/>
    </source>
</evidence>
<comment type="subunit">
    <text evidence="12">Component of the ATP synthase complex composed at least of ATP5F1A/subunit alpha, ATP5F1B/subunit beta, ATP5MC1/subunit c (homooctomer), MT-ATP6/subunit a, MT-ATP8/subunit 8, ATP5ME/subunit e, ATP5MF/subunit f, ATP5MG/subunit g, ATP5MK/subunit k, ATP5MJ/subunit j, ATP5F1C/subunit gamma, ATP5F1D/subunit delta, ATP5F1E/subunit epsilon, ATP5PF/subunit F6, ATP5PB/subunit b, ATP5PD/subunit d, ATP5PO/subunit OSCP. ATP synthase complex consists of a soluble F(1) head domain (subunits alpha(3) and beta(3)) - the catalytic core - and a membrane F(0) domain - the membrane proton channel (subunits c, a, 8, e, f, g, k and j). These two domains are linked by a central stalk (subunits gamma, delta, and epsilon) rotating inside the F1 region and a stationary peripheral stalk (subunits F6, b, d, and OSCP).</text>
</comment>
<evidence type="ECO:0000256" key="12">
    <source>
        <dbReference type="ARBA" id="ARBA00064647"/>
    </source>
</evidence>
<reference evidence="15" key="2">
    <citation type="submission" date="2025-09" db="UniProtKB">
        <authorList>
            <consortium name="Ensembl"/>
        </authorList>
    </citation>
    <scope>IDENTIFICATION</scope>
</reference>
<comment type="similarity">
    <text evidence="2">Belongs to the eukaryotic ATPase subunit F6 family.</text>
</comment>
<evidence type="ECO:0000256" key="11">
    <source>
        <dbReference type="ARBA" id="ARBA00059339"/>
    </source>
</evidence>
<feature type="region of interest" description="Disordered" evidence="14">
    <location>
        <begin position="244"/>
        <end position="263"/>
    </location>
</feature>
<dbReference type="PANTHER" id="PTHR12441">
    <property type="entry name" value="ATP SYNTHASE COUPLING FACTOR 6, MITOCHONDRIAL"/>
    <property type="match status" value="1"/>
</dbReference>
<dbReference type="InterPro" id="IPR036204">
    <property type="entry name" value="ATP_synth_f6_sf_mt"/>
</dbReference>
<evidence type="ECO:0000313" key="16">
    <source>
        <dbReference type="Proteomes" id="UP000694541"/>
    </source>
</evidence>
<dbReference type="InterPro" id="IPR008387">
    <property type="entry name" value="ATP_synth_f6_mt"/>
</dbReference>
<keyword evidence="7" id="KW-0406">Ion transport</keyword>
<evidence type="ECO:0000256" key="14">
    <source>
        <dbReference type="SAM" id="MobiDB-lite"/>
    </source>
</evidence>
<evidence type="ECO:0000256" key="7">
    <source>
        <dbReference type="ARBA" id="ARBA00023065"/>
    </source>
</evidence>
<feature type="compositionally biased region" description="Low complexity" evidence="14">
    <location>
        <begin position="34"/>
        <end position="58"/>
    </location>
</feature>
<comment type="subcellular location">
    <subcellularLocation>
        <location evidence="1">Mitochondrion inner membrane</location>
    </subcellularLocation>
</comment>
<keyword evidence="8" id="KW-0496">Mitochondrion</keyword>
<dbReference type="Pfam" id="PF05511">
    <property type="entry name" value="ATP-synt_F6"/>
    <property type="match status" value="1"/>
</dbReference>
<evidence type="ECO:0000256" key="5">
    <source>
        <dbReference type="ARBA" id="ARBA00022781"/>
    </source>
</evidence>
<evidence type="ECO:0000256" key="4">
    <source>
        <dbReference type="ARBA" id="ARBA00022547"/>
    </source>
</evidence>
<evidence type="ECO:0000256" key="9">
    <source>
        <dbReference type="ARBA" id="ARBA00023136"/>
    </source>
</evidence>
<keyword evidence="6" id="KW-0999">Mitochondrion inner membrane</keyword>
<dbReference type="Gene3D" id="1.10.246.110">
    <property type="entry name" value="Mitochondrial ATP synthase-coupling factor 6"/>
    <property type="match status" value="1"/>
</dbReference>
<feature type="region of interest" description="Disordered" evidence="14">
    <location>
        <begin position="1"/>
        <end position="118"/>
    </location>
</feature>
<dbReference type="Proteomes" id="UP000694541">
    <property type="component" value="Unplaced"/>
</dbReference>
<keyword evidence="9" id="KW-0472">Membrane</keyword>
<accession>A0A8B9RVK5</accession>
<dbReference type="SUPFAM" id="SSF111357">
    <property type="entry name" value="Mitochondrial ATP synthase coupling factor 6"/>
    <property type="match status" value="1"/>
</dbReference>
<comment type="function">
    <text evidence="11">Subunit F6, of the mitochondrial membrane ATP synthase complex (F(1)F(0) ATP synthase or Complex V) that produces ATP from ADP in the presence of a proton gradient across the membrane which is generated by electron transport complexes of the respiratory chain. ATP synthase complex consist of a soluble F(1) head domain - the catalytic core - and a membrane F(1) domain - the membrane proton channel. These two domains are linked by a central stalk rotating inside the F(1) region and a stationary peripheral stalk. During catalysis, ATP synthesis in the catalytic domain of F(1) is coupled via a rotary mechanism of the central stalk subunits to proton translocation. In vivo, can only synthesize ATP although its ATP hydrolase activity can be activated artificially in vitro. Part of the complex F(0) domain. Part of the complex F(0) domain and the peripheric stalk, which acts as a stator to hold the catalytic alpha(3)beta(3) subcomplex and subunit a/ATP6 static relative to the rotary elements.</text>
</comment>
<keyword evidence="4" id="KW-0138">CF(0)</keyword>
<proteinExistence type="inferred from homology"/>
<dbReference type="FunFam" id="1.10.246.110:FF:000001">
    <property type="entry name" value="ATP synthase-coupling factor 6, mitochondrial"/>
    <property type="match status" value="1"/>
</dbReference>
<keyword evidence="3" id="KW-0813">Transport</keyword>
<sequence>TRNGNETRGAGEKRKQNRGRAAGPRRAHPPPSAAPALSGAAARHLPPAAALAAPAGAAPGPGPGPGPAAAALRRPSRARDWAARPSAGPAGRARRHRHPPRGCGNYSSRRPPRAACHARPVPAHPEAYRLLPAVTVGGGLFPCSLFLPPRLAGGGGEPCGAWGARRARPGDPLCAAAGLGAVAVPGGADGAASRRALRGGRRGGLGAAAAAAPLPQGDRSWCALPPAAPGGGGSFSLRLRLGHPDPRANGGSRPRCLRGLPGRTKELDPVQKLFLDKIREYNTKSKQAGGPVDVGPEFQKDMNESLARLQRAYGEGDLTKFPEFKFEEPNFEETPK</sequence>
<evidence type="ECO:0000313" key="15">
    <source>
        <dbReference type="Ensembl" id="ENSANIP00000013850.1"/>
    </source>
</evidence>
<dbReference type="GO" id="GO:0005743">
    <property type="term" value="C:mitochondrial inner membrane"/>
    <property type="evidence" value="ECO:0007669"/>
    <property type="project" value="UniProtKB-SubCell"/>
</dbReference>
<evidence type="ECO:0000256" key="1">
    <source>
        <dbReference type="ARBA" id="ARBA00004273"/>
    </source>
</evidence>
<name>A0A8B9RVK5_9AVES</name>
<protein>
    <recommendedName>
        <fullName evidence="13">ATP synthase peripheral stalk subunit F6, mitochondrial</fullName>
    </recommendedName>
    <alternativeName>
        <fullName evidence="10">ATP synthase peripheral stalk subunit F6</fullName>
    </alternativeName>
</protein>
<dbReference type="Ensembl" id="ENSANIT00000014331.1">
    <property type="protein sequence ID" value="ENSANIP00000013850.1"/>
    <property type="gene ID" value="ENSANIG00000009402.1"/>
</dbReference>
<keyword evidence="16" id="KW-1185">Reference proteome</keyword>
<evidence type="ECO:0000256" key="8">
    <source>
        <dbReference type="ARBA" id="ARBA00023128"/>
    </source>
</evidence>
<feature type="compositionally biased region" description="Basic residues" evidence="14">
    <location>
        <begin position="15"/>
        <end position="28"/>
    </location>
</feature>
<dbReference type="GO" id="GO:0015078">
    <property type="term" value="F:proton transmembrane transporter activity"/>
    <property type="evidence" value="ECO:0007669"/>
    <property type="project" value="InterPro"/>
</dbReference>
<keyword evidence="5" id="KW-0375">Hydrogen ion transport</keyword>
<dbReference type="AlphaFoldDB" id="A0A8B9RVK5"/>
<dbReference type="GO" id="GO:0015986">
    <property type="term" value="P:proton motive force-driven ATP synthesis"/>
    <property type="evidence" value="ECO:0007669"/>
    <property type="project" value="InterPro"/>
</dbReference>
<evidence type="ECO:0000256" key="10">
    <source>
        <dbReference type="ARBA" id="ARBA00029863"/>
    </source>
</evidence>
<dbReference type="GO" id="GO:0045259">
    <property type="term" value="C:proton-transporting ATP synthase complex"/>
    <property type="evidence" value="ECO:0007669"/>
    <property type="project" value="UniProtKB-KW"/>
</dbReference>
<organism evidence="15 16">
    <name type="scientific">Accipiter nisus</name>
    <name type="common">Eurasian sparrowhawk</name>
    <dbReference type="NCBI Taxonomy" id="211598"/>
    <lineage>
        <taxon>Eukaryota</taxon>
        <taxon>Metazoa</taxon>
        <taxon>Chordata</taxon>
        <taxon>Craniata</taxon>
        <taxon>Vertebrata</taxon>
        <taxon>Euteleostomi</taxon>
        <taxon>Archelosauria</taxon>
        <taxon>Archosauria</taxon>
        <taxon>Dinosauria</taxon>
        <taxon>Saurischia</taxon>
        <taxon>Theropoda</taxon>
        <taxon>Coelurosauria</taxon>
        <taxon>Aves</taxon>
        <taxon>Neognathae</taxon>
        <taxon>Neoaves</taxon>
        <taxon>Telluraves</taxon>
        <taxon>Accipitrimorphae</taxon>
        <taxon>Accipitriformes</taxon>
        <taxon>Accipitridae</taxon>
        <taxon>Accipitrinae</taxon>
        <taxon>Accipiter</taxon>
    </lineage>
</organism>
<evidence type="ECO:0000256" key="6">
    <source>
        <dbReference type="ARBA" id="ARBA00022792"/>
    </source>
</evidence>
<evidence type="ECO:0000256" key="13">
    <source>
        <dbReference type="ARBA" id="ARBA00073749"/>
    </source>
</evidence>
<evidence type="ECO:0000256" key="2">
    <source>
        <dbReference type="ARBA" id="ARBA00007346"/>
    </source>
</evidence>
<reference evidence="15" key="1">
    <citation type="submission" date="2025-08" db="UniProtKB">
        <authorList>
            <consortium name="Ensembl"/>
        </authorList>
    </citation>
    <scope>IDENTIFICATION</scope>
</reference>